<accession>A0A0F9MZA0</accession>
<organism evidence="1">
    <name type="scientific">marine sediment metagenome</name>
    <dbReference type="NCBI Taxonomy" id="412755"/>
    <lineage>
        <taxon>unclassified sequences</taxon>
        <taxon>metagenomes</taxon>
        <taxon>ecological metagenomes</taxon>
    </lineage>
</organism>
<protein>
    <submittedName>
        <fullName evidence="1">Uncharacterized protein</fullName>
    </submittedName>
</protein>
<dbReference type="AlphaFoldDB" id="A0A0F9MZA0"/>
<feature type="non-terminal residue" evidence="1">
    <location>
        <position position="570"/>
    </location>
</feature>
<dbReference type="InterPro" id="IPR008979">
    <property type="entry name" value="Galactose-bd-like_sf"/>
</dbReference>
<gene>
    <name evidence="1" type="ORF">LCGC14_1324950</name>
</gene>
<dbReference type="Gene3D" id="2.60.120.260">
    <property type="entry name" value="Galactose-binding domain-like"/>
    <property type="match status" value="1"/>
</dbReference>
<evidence type="ECO:0000313" key="1">
    <source>
        <dbReference type="EMBL" id="KKM81920.1"/>
    </source>
</evidence>
<dbReference type="EMBL" id="LAZR01007943">
    <property type="protein sequence ID" value="KKM81920.1"/>
    <property type="molecule type" value="Genomic_DNA"/>
</dbReference>
<proteinExistence type="predicted"/>
<name>A0A0F9MZA0_9ZZZZ</name>
<reference evidence="1" key="1">
    <citation type="journal article" date="2015" name="Nature">
        <title>Complex archaea that bridge the gap between prokaryotes and eukaryotes.</title>
        <authorList>
            <person name="Spang A."/>
            <person name="Saw J.H."/>
            <person name="Jorgensen S.L."/>
            <person name="Zaremba-Niedzwiedzka K."/>
            <person name="Martijn J."/>
            <person name="Lind A.E."/>
            <person name="van Eijk R."/>
            <person name="Schleper C."/>
            <person name="Guy L."/>
            <person name="Ettema T.J."/>
        </authorList>
    </citation>
    <scope>NUCLEOTIDE SEQUENCE</scope>
</reference>
<sequence length="570" mass="59885">MSDFTIWTQDELAERPSVASIEATGSILVKVNNPFSKDYEALAQGTSGQVLLSEGTDTVPVWSSDSDNWGTAYTHSQNHSQAHTDYLINNGSDETSGTLTAAAFVTTGNITIDSDSSLLKLGAEQDYTIGWDNADAVHTISAGTFTFLGGRMGVGTASAAATLSLKHFDSDLPNYGETIIINGDFVSDLSSWTIGSGGAEWVWDTGKARHVAGNTSTFYQNITTVNAGVYVVTFTISSRTAGNITVTFGSANGSYLLSTNATHVISFKAVGTSTDLTFKPLSQFNGSIDDVSVQILTGTTPVMTLNDNSDVVRMEMRAVGNNIFIGLSSGVLNTSGIANVGLGYHALERNTTGLFNAAVGSYALENNMSGSYNMAMGVETLQNNATGSNNIAIGRRVLVGNTIGSQNIGIGGSTLLDLTTGTHNTIIGFYTGRGITTGSKNTIIGAQVQGLDSNLQNHIILADGNGNQRIIIDASGHVQIPGDNVKLEFGAAKDYDIQWNGDNAIHTISAGSFIFTGGSLIVGGVTNYIEFEADGMLVMNGEATVWDDIRVDALATKIGPLKQPTFSQFA</sequence>
<comment type="caution">
    <text evidence="1">The sequence shown here is derived from an EMBL/GenBank/DDBJ whole genome shotgun (WGS) entry which is preliminary data.</text>
</comment>
<dbReference type="SUPFAM" id="SSF49785">
    <property type="entry name" value="Galactose-binding domain-like"/>
    <property type="match status" value="1"/>
</dbReference>